<evidence type="ECO:0000313" key="1">
    <source>
        <dbReference type="EMBL" id="MBB6354521.1"/>
    </source>
</evidence>
<organism evidence="1 2">
    <name type="scientific">Aminobacter aganoensis</name>
    <dbReference type="NCBI Taxonomy" id="83264"/>
    <lineage>
        <taxon>Bacteria</taxon>
        <taxon>Pseudomonadati</taxon>
        <taxon>Pseudomonadota</taxon>
        <taxon>Alphaproteobacteria</taxon>
        <taxon>Hyphomicrobiales</taxon>
        <taxon>Phyllobacteriaceae</taxon>
        <taxon>Aminobacter</taxon>
    </lineage>
</organism>
<keyword evidence="2" id="KW-1185">Reference proteome</keyword>
<name>A0A7X0F7E5_9HYPH</name>
<gene>
    <name evidence="1" type="ORF">GGR00_002305</name>
</gene>
<protein>
    <recommendedName>
        <fullName evidence="3">DUF2199 domain-containing protein</fullName>
    </recommendedName>
</protein>
<dbReference type="AlphaFoldDB" id="A0A7X0F7E5"/>
<dbReference type="RefSeq" id="WP_082496401.1">
    <property type="nucleotide sequence ID" value="NZ_BAABEG010000001.1"/>
</dbReference>
<dbReference type="EMBL" id="JACHOU010000004">
    <property type="protein sequence ID" value="MBB6354521.1"/>
    <property type="molecule type" value="Genomic_DNA"/>
</dbReference>
<sequence>MSAEAYRWRCSCCSEEHVGLPMDMMFGEPVDWDSLDDATRAASNLDDDFCEVRYSTGEVDRFIRCLLPLPVPNLSTEFRLGVWMSLSERSWDIYREGFVSGAYAEEGCFGYLMHDVPGFPSSLFLNADVWFQPERLRPRVALHETHHPLYMAQCVGISPSQVKRWAMLMHETHGKEDRQ</sequence>
<comment type="caution">
    <text evidence="1">The sequence shown here is derived from an EMBL/GenBank/DDBJ whole genome shotgun (WGS) entry which is preliminary data.</text>
</comment>
<dbReference type="Proteomes" id="UP000536262">
    <property type="component" value="Unassembled WGS sequence"/>
</dbReference>
<accession>A0A7X0F7E5</accession>
<evidence type="ECO:0000313" key="2">
    <source>
        <dbReference type="Proteomes" id="UP000536262"/>
    </source>
</evidence>
<reference evidence="1 2" key="1">
    <citation type="submission" date="2020-08" db="EMBL/GenBank/DDBJ databases">
        <title>Genomic Encyclopedia of Type Strains, Phase IV (KMG-IV): sequencing the most valuable type-strain genomes for metagenomic binning, comparative biology and taxonomic classification.</title>
        <authorList>
            <person name="Goeker M."/>
        </authorList>
    </citation>
    <scope>NUCLEOTIDE SEQUENCE [LARGE SCALE GENOMIC DNA]</scope>
    <source>
        <strain evidence="1 2">DSM 7051</strain>
    </source>
</reference>
<evidence type="ECO:0008006" key="3">
    <source>
        <dbReference type="Google" id="ProtNLM"/>
    </source>
</evidence>
<proteinExistence type="predicted"/>
<dbReference type="InterPro" id="IPR018697">
    <property type="entry name" value="DUF2199"/>
</dbReference>
<dbReference type="Pfam" id="PF09965">
    <property type="entry name" value="DUF2199"/>
    <property type="match status" value="1"/>
</dbReference>